<comment type="caution">
    <text evidence="3">The sequence shown here is derived from an EMBL/GenBank/DDBJ whole genome shotgun (WGS) entry which is preliminary data.</text>
</comment>
<feature type="region of interest" description="Disordered" evidence="1">
    <location>
        <begin position="1"/>
        <end position="46"/>
    </location>
</feature>
<dbReference type="PANTHER" id="PTHR35792">
    <property type="entry name" value="GENERAL STRESS PROTEIN"/>
    <property type="match status" value="1"/>
</dbReference>
<proteinExistence type="predicted"/>
<feature type="compositionally biased region" description="Polar residues" evidence="1">
    <location>
        <begin position="7"/>
        <end position="20"/>
    </location>
</feature>
<feature type="compositionally biased region" description="Polar residues" evidence="1">
    <location>
        <begin position="162"/>
        <end position="174"/>
    </location>
</feature>
<name>A0ABT7ZIU1_9BACL</name>
<dbReference type="Proteomes" id="UP001225873">
    <property type="component" value="Unassembled WGS sequence"/>
</dbReference>
<reference evidence="3 4" key="1">
    <citation type="submission" date="2023-03" db="EMBL/GenBank/DDBJ databases">
        <authorList>
            <person name="Uniacke-Lowe S."/>
            <person name="Ross P."/>
            <person name="Hill C."/>
        </authorList>
    </citation>
    <scope>NUCLEOTIDE SEQUENCE [LARGE SCALE GENOMIC DNA]</scope>
    <source>
        <strain evidence="3 4">APC 4016</strain>
    </source>
</reference>
<dbReference type="EMBL" id="JASDCQ010000001">
    <property type="protein sequence ID" value="MDN3427066.1"/>
    <property type="molecule type" value="Genomic_DNA"/>
</dbReference>
<keyword evidence="4" id="KW-1185">Reference proteome</keyword>
<dbReference type="RefSeq" id="WP_290214609.1">
    <property type="nucleotide sequence ID" value="NZ_JASDCQ010000001.1"/>
</dbReference>
<evidence type="ECO:0000313" key="3">
    <source>
        <dbReference type="EMBL" id="MDN3427066.1"/>
    </source>
</evidence>
<evidence type="ECO:0000313" key="4">
    <source>
        <dbReference type="Proteomes" id="UP001225873"/>
    </source>
</evidence>
<keyword evidence="2" id="KW-1133">Transmembrane helix</keyword>
<feature type="transmembrane region" description="Helical" evidence="2">
    <location>
        <begin position="69"/>
        <end position="88"/>
    </location>
</feature>
<protein>
    <submittedName>
        <fullName evidence="3">YtxH domain-containing protein</fullName>
    </submittedName>
</protein>
<dbReference type="PANTHER" id="PTHR35792:SF1">
    <property type="entry name" value="SLL0268 PROTEIN"/>
    <property type="match status" value="1"/>
</dbReference>
<keyword evidence="2" id="KW-0812">Transmembrane</keyword>
<sequence>MSKNKDNFTQSNNYNDSQYNKDYYTQGGQYNQNSGRNYQQSDYVPQSYGASNRYDDLYDYEESGGGSSFLVGILVGGIVGAAAALFLAPKSGKEFQADLKNQATTLKEKAAQQSDSNDDSAGFAQQLKEQSTKVVDKVKNMKGGTSPMDDGTASSEGEESINIHSTVQNSTSQSADKKGSDAFTSTANALKEAVEEVKEEKKSGSSSSSVAGNTGSSTNSNTANSSTGPNTTSSNNNSNKSSNTSNTNKSTNSNSNNNSNNSNNKSSNNSSSNNYNKKN</sequence>
<evidence type="ECO:0000256" key="1">
    <source>
        <dbReference type="SAM" id="MobiDB-lite"/>
    </source>
</evidence>
<dbReference type="InterPro" id="IPR052928">
    <property type="entry name" value="Desiccation-related_membrane"/>
</dbReference>
<gene>
    <name evidence="3" type="ORF">QMA01_07140</name>
</gene>
<feature type="compositionally biased region" description="Basic and acidic residues" evidence="1">
    <location>
        <begin position="130"/>
        <end position="139"/>
    </location>
</feature>
<feature type="compositionally biased region" description="Low complexity" evidence="1">
    <location>
        <begin position="204"/>
        <end position="279"/>
    </location>
</feature>
<dbReference type="InterPro" id="IPR024623">
    <property type="entry name" value="YtxH"/>
</dbReference>
<feature type="compositionally biased region" description="Polar residues" evidence="1">
    <location>
        <begin position="26"/>
        <end position="46"/>
    </location>
</feature>
<feature type="compositionally biased region" description="Basic and acidic residues" evidence="1">
    <location>
        <begin position="192"/>
        <end position="203"/>
    </location>
</feature>
<accession>A0ABT7ZIU1</accession>
<evidence type="ECO:0000256" key="2">
    <source>
        <dbReference type="SAM" id="Phobius"/>
    </source>
</evidence>
<dbReference type="Pfam" id="PF12732">
    <property type="entry name" value="YtxH"/>
    <property type="match status" value="1"/>
</dbReference>
<organism evidence="3 4">
    <name type="scientific">Planococcus notacanthi</name>
    <dbReference type="NCBI Taxonomy" id="3035188"/>
    <lineage>
        <taxon>Bacteria</taxon>
        <taxon>Bacillati</taxon>
        <taxon>Bacillota</taxon>
        <taxon>Bacilli</taxon>
        <taxon>Bacillales</taxon>
        <taxon>Caryophanaceae</taxon>
        <taxon>Planococcus</taxon>
    </lineage>
</organism>
<feature type="region of interest" description="Disordered" evidence="1">
    <location>
        <begin position="110"/>
        <end position="279"/>
    </location>
</feature>
<keyword evidence="2" id="KW-0472">Membrane</keyword>